<feature type="domain" description="HTH marR-type" evidence="4">
    <location>
        <begin position="4"/>
        <end position="137"/>
    </location>
</feature>
<keyword evidence="1" id="KW-0805">Transcription regulation</keyword>
<comment type="caution">
    <text evidence="5">The sequence shown here is derived from an EMBL/GenBank/DDBJ whole genome shotgun (WGS) entry which is preliminary data.</text>
</comment>
<keyword evidence="2" id="KW-0238">DNA-binding</keyword>
<evidence type="ECO:0000313" key="5">
    <source>
        <dbReference type="EMBL" id="MBP0494772.1"/>
    </source>
</evidence>
<evidence type="ECO:0000256" key="1">
    <source>
        <dbReference type="ARBA" id="ARBA00023015"/>
    </source>
</evidence>
<keyword evidence="3" id="KW-0804">Transcription</keyword>
<dbReference type="PANTHER" id="PTHR33164">
    <property type="entry name" value="TRANSCRIPTIONAL REGULATOR, MARR FAMILY"/>
    <property type="match status" value="1"/>
</dbReference>
<dbReference type="EMBL" id="JAGIZA010000012">
    <property type="protein sequence ID" value="MBP0494772.1"/>
    <property type="molecule type" value="Genomic_DNA"/>
</dbReference>
<dbReference type="InterPro" id="IPR000835">
    <property type="entry name" value="HTH_MarR-typ"/>
</dbReference>
<dbReference type="InterPro" id="IPR039422">
    <property type="entry name" value="MarR/SlyA-like"/>
</dbReference>
<dbReference type="GO" id="GO:0006950">
    <property type="term" value="P:response to stress"/>
    <property type="evidence" value="ECO:0007669"/>
    <property type="project" value="TreeGrafter"/>
</dbReference>
<keyword evidence="6" id="KW-1185">Reference proteome</keyword>
<sequence length="151" mass="16576">MSLNAEFVTALRRVTQRWRTLWDAELRGSGQTLGRSRALLILFQSGGSAMQRDLAEALSVEHPTLVRLLDGLERQGLIRREPVPGNARANQIVLTEAASAVVREVDSVSEALRERVLRDVPRAELETALRVLHMVAARLDELGTSAEGGQG</sequence>
<protein>
    <submittedName>
        <fullName evidence="5">MarR family transcriptional regulator</fullName>
    </submittedName>
</protein>
<name>A0A940S948_9PROT</name>
<dbReference type="SMART" id="SM00347">
    <property type="entry name" value="HTH_MARR"/>
    <property type="match status" value="1"/>
</dbReference>
<dbReference type="InterPro" id="IPR036388">
    <property type="entry name" value="WH-like_DNA-bd_sf"/>
</dbReference>
<dbReference type="PRINTS" id="PR00598">
    <property type="entry name" value="HTHMARR"/>
</dbReference>
<organism evidence="5 6">
    <name type="scientific">Roseomonas indoligenes</name>
    <dbReference type="NCBI Taxonomy" id="2820811"/>
    <lineage>
        <taxon>Bacteria</taxon>
        <taxon>Pseudomonadati</taxon>
        <taxon>Pseudomonadota</taxon>
        <taxon>Alphaproteobacteria</taxon>
        <taxon>Acetobacterales</taxon>
        <taxon>Roseomonadaceae</taxon>
        <taxon>Roseomonas</taxon>
    </lineage>
</organism>
<dbReference type="AlphaFoldDB" id="A0A940S948"/>
<accession>A0A940S948</accession>
<evidence type="ECO:0000259" key="4">
    <source>
        <dbReference type="PROSITE" id="PS50995"/>
    </source>
</evidence>
<dbReference type="GO" id="GO:0003677">
    <property type="term" value="F:DNA binding"/>
    <property type="evidence" value="ECO:0007669"/>
    <property type="project" value="UniProtKB-KW"/>
</dbReference>
<gene>
    <name evidence="5" type="ORF">J5Y10_18455</name>
</gene>
<dbReference type="PROSITE" id="PS50995">
    <property type="entry name" value="HTH_MARR_2"/>
    <property type="match status" value="1"/>
</dbReference>
<dbReference type="GO" id="GO:0003700">
    <property type="term" value="F:DNA-binding transcription factor activity"/>
    <property type="evidence" value="ECO:0007669"/>
    <property type="project" value="InterPro"/>
</dbReference>
<reference evidence="5" key="1">
    <citation type="submission" date="2021-03" db="EMBL/GenBank/DDBJ databases">
        <authorList>
            <person name="So Y."/>
        </authorList>
    </citation>
    <scope>NUCLEOTIDE SEQUENCE</scope>
    <source>
        <strain evidence="5">SG15</strain>
    </source>
</reference>
<proteinExistence type="predicted"/>
<dbReference type="PANTHER" id="PTHR33164:SF64">
    <property type="entry name" value="TRANSCRIPTIONAL REGULATOR SLYA"/>
    <property type="match status" value="1"/>
</dbReference>
<evidence type="ECO:0000313" key="6">
    <source>
        <dbReference type="Proteomes" id="UP000677537"/>
    </source>
</evidence>
<evidence type="ECO:0000256" key="3">
    <source>
        <dbReference type="ARBA" id="ARBA00023163"/>
    </source>
</evidence>
<dbReference type="Gene3D" id="1.10.10.10">
    <property type="entry name" value="Winged helix-like DNA-binding domain superfamily/Winged helix DNA-binding domain"/>
    <property type="match status" value="1"/>
</dbReference>
<dbReference type="SUPFAM" id="SSF46785">
    <property type="entry name" value="Winged helix' DNA-binding domain"/>
    <property type="match status" value="1"/>
</dbReference>
<evidence type="ECO:0000256" key="2">
    <source>
        <dbReference type="ARBA" id="ARBA00023125"/>
    </source>
</evidence>
<dbReference type="InterPro" id="IPR036390">
    <property type="entry name" value="WH_DNA-bd_sf"/>
</dbReference>
<dbReference type="Proteomes" id="UP000677537">
    <property type="component" value="Unassembled WGS sequence"/>
</dbReference>
<dbReference type="Pfam" id="PF01047">
    <property type="entry name" value="MarR"/>
    <property type="match status" value="1"/>
</dbReference>
<dbReference type="RefSeq" id="WP_209375558.1">
    <property type="nucleotide sequence ID" value="NZ_JAGIZA010000012.1"/>
</dbReference>